<feature type="compositionally biased region" description="Basic and acidic residues" evidence="1">
    <location>
        <begin position="442"/>
        <end position="457"/>
    </location>
</feature>
<feature type="region of interest" description="Disordered" evidence="1">
    <location>
        <begin position="423"/>
        <end position="514"/>
    </location>
</feature>
<feature type="compositionally biased region" description="Polar residues" evidence="1">
    <location>
        <begin position="278"/>
        <end position="289"/>
    </location>
</feature>
<proteinExistence type="predicted"/>
<comment type="caution">
    <text evidence="2">The sequence shown here is derived from an EMBL/GenBank/DDBJ whole genome shotgun (WGS) entry which is preliminary data.</text>
</comment>
<dbReference type="PANTHER" id="PTHR35179:SF2">
    <property type="entry name" value="START DOMAIN-CONTAINING PROTEIN"/>
    <property type="match status" value="1"/>
</dbReference>
<dbReference type="EMBL" id="JAUTDP010000008">
    <property type="protein sequence ID" value="KAK3396790.1"/>
    <property type="molecule type" value="Genomic_DNA"/>
</dbReference>
<feature type="compositionally biased region" description="Basic and acidic residues" evidence="1">
    <location>
        <begin position="472"/>
        <end position="511"/>
    </location>
</feature>
<evidence type="ECO:0008006" key="4">
    <source>
        <dbReference type="Google" id="ProtNLM"/>
    </source>
</evidence>
<feature type="compositionally biased region" description="Low complexity" evidence="1">
    <location>
        <begin position="27"/>
        <end position="36"/>
    </location>
</feature>
<gene>
    <name evidence="2" type="ORF">B0T20DRAFT_508034</name>
</gene>
<feature type="region of interest" description="Disordered" evidence="1">
    <location>
        <begin position="242"/>
        <end position="309"/>
    </location>
</feature>
<sequence length="590" mass="65853">MSSYWAKKAQSYNTSGKQTRNYNSWRKPGTSSSSTPATPPPPLGPLLKSLRVNDLDDDPDNQHSATIQDCELVSSYNWLDTPLSEPNILIPGKPPLWSPPPTPPQLREDSGLYHRDRNSARYPLHPLEPAILTLLQSSKPSLVPSLDIVACSSTLGNLLRFCRGQDKTFRILVEKVGQTVFFVRRENSPTETIPDVRGYGHAFPEAYTVWEREVKGSGSHQRVVKYRFGGLGVGVRFEADGYINDESNPSSPGEKTGGSEGDGGEEGKVEDLFASLKVSPSDTTTTSQADAKGSEGEEEEPKLTIKNTPNDLIPQSQIFDLKTRSIRARGVKDTLSEELPRLWISQIPKFILAYHTRGLFKKEDMEIKDVREDVQRWEKEQKVVLGKLVGLLKWIREVVAEVEGGKMELVHREEEVGVLEVRRQGWPEEEEEEEVGEDGDEDVKKETGKTVRGDRVMSEAIRAQWVEAQKGGGDEQPKQHEDGDETEKGENVVTTEKAKENDGDTDGKNNVDDDGWISVYSRNATRPSGTTTYSPAAATGASNRLLRENLLNYFQYRDNDYRGWESDDGAGDDFTACSLEDCGYCGRCRY</sequence>
<feature type="compositionally biased region" description="Polar residues" evidence="1">
    <location>
        <begin position="10"/>
        <end position="24"/>
    </location>
</feature>
<evidence type="ECO:0000313" key="3">
    <source>
        <dbReference type="Proteomes" id="UP001281003"/>
    </source>
</evidence>
<reference evidence="2" key="1">
    <citation type="journal article" date="2023" name="Mol. Phylogenet. Evol.">
        <title>Genome-scale phylogeny and comparative genomics of the fungal order Sordariales.</title>
        <authorList>
            <person name="Hensen N."/>
            <person name="Bonometti L."/>
            <person name="Westerberg I."/>
            <person name="Brannstrom I.O."/>
            <person name="Guillou S."/>
            <person name="Cros-Aarteil S."/>
            <person name="Calhoun S."/>
            <person name="Haridas S."/>
            <person name="Kuo A."/>
            <person name="Mondo S."/>
            <person name="Pangilinan J."/>
            <person name="Riley R."/>
            <person name="LaButti K."/>
            <person name="Andreopoulos B."/>
            <person name="Lipzen A."/>
            <person name="Chen C."/>
            <person name="Yan M."/>
            <person name="Daum C."/>
            <person name="Ng V."/>
            <person name="Clum A."/>
            <person name="Steindorff A."/>
            <person name="Ohm R.A."/>
            <person name="Martin F."/>
            <person name="Silar P."/>
            <person name="Natvig D.O."/>
            <person name="Lalanne C."/>
            <person name="Gautier V."/>
            <person name="Ament-Velasquez S.L."/>
            <person name="Kruys A."/>
            <person name="Hutchinson M.I."/>
            <person name="Powell A.J."/>
            <person name="Barry K."/>
            <person name="Miller A.N."/>
            <person name="Grigoriev I.V."/>
            <person name="Debuchy R."/>
            <person name="Gladieux P."/>
            <person name="Hiltunen Thoren M."/>
            <person name="Johannesson H."/>
        </authorList>
    </citation>
    <scope>NUCLEOTIDE SEQUENCE</scope>
    <source>
        <strain evidence="2">FGSC 1904</strain>
    </source>
</reference>
<accession>A0AAE0UAP3</accession>
<evidence type="ECO:0000313" key="2">
    <source>
        <dbReference type="EMBL" id="KAK3396790.1"/>
    </source>
</evidence>
<dbReference type="AlphaFoldDB" id="A0AAE0UAP3"/>
<keyword evidence="3" id="KW-1185">Reference proteome</keyword>
<feature type="compositionally biased region" description="Acidic residues" evidence="1">
    <location>
        <begin position="427"/>
        <end position="441"/>
    </location>
</feature>
<protein>
    <recommendedName>
        <fullName evidence="4">Geranylgeranyl pyrophosphate synthetase</fullName>
    </recommendedName>
</protein>
<dbReference type="PANTHER" id="PTHR35179">
    <property type="entry name" value="PROTEIN CBG02620"/>
    <property type="match status" value="1"/>
</dbReference>
<organism evidence="2 3">
    <name type="scientific">Sordaria brevicollis</name>
    <dbReference type="NCBI Taxonomy" id="83679"/>
    <lineage>
        <taxon>Eukaryota</taxon>
        <taxon>Fungi</taxon>
        <taxon>Dikarya</taxon>
        <taxon>Ascomycota</taxon>
        <taxon>Pezizomycotina</taxon>
        <taxon>Sordariomycetes</taxon>
        <taxon>Sordariomycetidae</taxon>
        <taxon>Sordariales</taxon>
        <taxon>Sordariaceae</taxon>
        <taxon>Sordaria</taxon>
    </lineage>
</organism>
<name>A0AAE0UAP3_SORBR</name>
<reference evidence="2" key="2">
    <citation type="submission" date="2023-07" db="EMBL/GenBank/DDBJ databases">
        <authorList>
            <consortium name="Lawrence Berkeley National Laboratory"/>
            <person name="Haridas S."/>
            <person name="Hensen N."/>
            <person name="Bonometti L."/>
            <person name="Westerberg I."/>
            <person name="Brannstrom I.O."/>
            <person name="Guillou S."/>
            <person name="Cros-Aarteil S."/>
            <person name="Calhoun S."/>
            <person name="Kuo A."/>
            <person name="Mondo S."/>
            <person name="Pangilinan J."/>
            <person name="Riley R."/>
            <person name="LaButti K."/>
            <person name="Andreopoulos B."/>
            <person name="Lipzen A."/>
            <person name="Chen C."/>
            <person name="Yanf M."/>
            <person name="Daum C."/>
            <person name="Ng V."/>
            <person name="Clum A."/>
            <person name="Steindorff A."/>
            <person name="Ohm R."/>
            <person name="Martin F."/>
            <person name="Silar P."/>
            <person name="Natvig D."/>
            <person name="Lalanne C."/>
            <person name="Gautier V."/>
            <person name="Ament-velasquez S.L."/>
            <person name="Kruys A."/>
            <person name="Hutchinson M.I."/>
            <person name="Powell A.J."/>
            <person name="Barry K."/>
            <person name="Miller A.N."/>
            <person name="Grigoriev I.V."/>
            <person name="Debuchy R."/>
            <person name="Gladieux P."/>
            <person name="Thoren M.H."/>
            <person name="Johannesson H."/>
        </authorList>
    </citation>
    <scope>NUCLEOTIDE SEQUENCE</scope>
    <source>
        <strain evidence="2">FGSC 1904</strain>
    </source>
</reference>
<evidence type="ECO:0000256" key="1">
    <source>
        <dbReference type="SAM" id="MobiDB-lite"/>
    </source>
</evidence>
<dbReference type="Proteomes" id="UP001281003">
    <property type="component" value="Unassembled WGS sequence"/>
</dbReference>
<feature type="region of interest" description="Disordered" evidence="1">
    <location>
        <begin position="1"/>
        <end position="66"/>
    </location>
</feature>